<dbReference type="RefSeq" id="WP_050355447.1">
    <property type="nucleotide sequence ID" value="NZ_LGSS01000008.1"/>
</dbReference>
<keyword evidence="1" id="KW-0812">Transmembrane</keyword>
<dbReference type="PATRIC" id="fig|1503.3.peg.3253"/>
<comment type="caution">
    <text evidence="2">The sequence shown here is derived from an EMBL/GenBank/DDBJ whole genome shotgun (WGS) entry which is preliminary data.</text>
</comment>
<keyword evidence="3" id="KW-1185">Reference proteome</keyword>
<name>A0A0L0W9W8_GOTPU</name>
<feature type="transmembrane region" description="Helical" evidence="1">
    <location>
        <begin position="134"/>
        <end position="156"/>
    </location>
</feature>
<dbReference type="EMBL" id="LGSS01000008">
    <property type="protein sequence ID" value="KNF08348.1"/>
    <property type="molecule type" value="Genomic_DNA"/>
</dbReference>
<dbReference type="OrthoDB" id="1644899at2"/>
<proteinExistence type="predicted"/>
<feature type="transmembrane region" description="Helical" evidence="1">
    <location>
        <begin position="73"/>
        <end position="93"/>
    </location>
</feature>
<accession>A0A0L0W9W8</accession>
<feature type="transmembrane region" description="Helical" evidence="1">
    <location>
        <begin position="168"/>
        <end position="188"/>
    </location>
</feature>
<evidence type="ECO:0000313" key="3">
    <source>
        <dbReference type="Proteomes" id="UP000037267"/>
    </source>
</evidence>
<dbReference type="STRING" id="1503.CLPU_8c01130"/>
<sequence>MQAMGETIFDIIYLFTVISMGFIMVKKGKDEKQYKLFGWMAVLLGFGDAFHLVPRSYALLTTGLEANAKALGFGKFVTSITMTIFYIILYHIWQIRYEIKDRRSLTQIVYALGIVRIFLCFLPQNEWFNYNAPVIWGIIRNIPFALIGLIIIYLFFTEAKRNNDVNMRFMWLAIVLSFGFYIPVVLWSDTIPPIGALMIPKTIAYVWVVFMGYKDMKQNI</sequence>
<reference evidence="3" key="1">
    <citation type="submission" date="2015-07" db="EMBL/GenBank/DDBJ databases">
        <title>Draft genome sequence of the purine-degrading Gottschalkia purinilyticum DSM 1384 (formerly Clostridium purinilyticum).</title>
        <authorList>
            <person name="Poehlein A."/>
            <person name="Schiel-Bengelsdorf B."/>
            <person name="Bengelsdorf F.R."/>
            <person name="Daniel R."/>
            <person name="Duerre P."/>
        </authorList>
    </citation>
    <scope>NUCLEOTIDE SEQUENCE [LARGE SCALE GENOMIC DNA]</scope>
    <source>
        <strain evidence="3">DSM 1384</strain>
    </source>
</reference>
<feature type="transmembrane region" description="Helical" evidence="1">
    <location>
        <begin position="6"/>
        <end position="24"/>
    </location>
</feature>
<evidence type="ECO:0000256" key="1">
    <source>
        <dbReference type="SAM" id="Phobius"/>
    </source>
</evidence>
<feature type="transmembrane region" description="Helical" evidence="1">
    <location>
        <begin position="105"/>
        <end position="122"/>
    </location>
</feature>
<protein>
    <submittedName>
        <fullName evidence="2">Putative membrane protein</fullName>
    </submittedName>
</protein>
<feature type="transmembrane region" description="Helical" evidence="1">
    <location>
        <begin position="36"/>
        <end position="53"/>
    </location>
</feature>
<dbReference type="Proteomes" id="UP000037267">
    <property type="component" value="Unassembled WGS sequence"/>
</dbReference>
<keyword evidence="1" id="KW-0472">Membrane</keyword>
<evidence type="ECO:0000313" key="2">
    <source>
        <dbReference type="EMBL" id="KNF08348.1"/>
    </source>
</evidence>
<gene>
    <name evidence="2" type="ORF">CLPU_8c01130</name>
</gene>
<keyword evidence="1" id="KW-1133">Transmembrane helix</keyword>
<dbReference type="AlphaFoldDB" id="A0A0L0W9W8"/>
<organism evidence="2 3">
    <name type="scientific">Gottschalkia purinilytica</name>
    <name type="common">Clostridium purinilyticum</name>
    <dbReference type="NCBI Taxonomy" id="1503"/>
    <lineage>
        <taxon>Bacteria</taxon>
        <taxon>Bacillati</taxon>
        <taxon>Bacillota</taxon>
        <taxon>Tissierellia</taxon>
        <taxon>Tissierellales</taxon>
        <taxon>Gottschalkiaceae</taxon>
        <taxon>Gottschalkia</taxon>
    </lineage>
</organism>
<feature type="transmembrane region" description="Helical" evidence="1">
    <location>
        <begin position="194"/>
        <end position="213"/>
    </location>
</feature>